<feature type="signal peptide" evidence="2">
    <location>
        <begin position="1"/>
        <end position="24"/>
    </location>
</feature>
<keyword evidence="2" id="KW-0732">Signal</keyword>
<proteinExistence type="predicted"/>
<accession>A0A2S9YS03</accession>
<evidence type="ECO:0000256" key="1">
    <source>
        <dbReference type="SAM" id="MobiDB-lite"/>
    </source>
</evidence>
<dbReference type="PROSITE" id="PS51257">
    <property type="entry name" value="PROKAR_LIPOPROTEIN"/>
    <property type="match status" value="1"/>
</dbReference>
<protein>
    <recommendedName>
        <fullName evidence="5">Lipoprotein</fullName>
    </recommendedName>
</protein>
<dbReference type="RefSeq" id="WP_146157619.1">
    <property type="nucleotide sequence ID" value="NZ_PVNL01000048.1"/>
</dbReference>
<comment type="caution">
    <text evidence="3">The sequence shown here is derived from an EMBL/GenBank/DDBJ whole genome shotgun (WGS) entry which is preliminary data.</text>
</comment>
<feature type="region of interest" description="Disordered" evidence="1">
    <location>
        <begin position="26"/>
        <end position="69"/>
    </location>
</feature>
<sequence>MQRHLRIVRFQVVILALAVASVAACDSQPKPANDNDKAAAAKPEAAPPAEDKASGDDLDPSKPSSDWPTVALTKVEDEVDGIAFSIELPPAELLLPREVKKSDGTFPGYVTWNGRNPLMDPSFTVQIDSFPPADLEALARKIKTHPQPAEITRQEQLEDGGMLLSFIETSKQFVSVRVWRTSATTQKVVRVTLQVRDVGPIPNLDALRPWMEQVASSFTVE</sequence>
<gene>
    <name evidence="3" type="ORF">ENSA7_24320</name>
</gene>
<dbReference type="Proteomes" id="UP000238823">
    <property type="component" value="Unassembled WGS sequence"/>
</dbReference>
<evidence type="ECO:0000313" key="3">
    <source>
        <dbReference type="EMBL" id="PRQ07867.1"/>
    </source>
</evidence>
<reference evidence="3 4" key="1">
    <citation type="submission" date="2018-03" db="EMBL/GenBank/DDBJ databases">
        <title>Draft Genome Sequences of the Obligatory Marine Myxobacteria Enhygromyxa salina SWB007.</title>
        <authorList>
            <person name="Poehlein A."/>
            <person name="Moghaddam J.A."/>
            <person name="Harms H."/>
            <person name="Alanjari M."/>
            <person name="Koenig G.M."/>
            <person name="Daniel R."/>
            <person name="Schaeberle T.F."/>
        </authorList>
    </citation>
    <scope>NUCLEOTIDE SEQUENCE [LARGE SCALE GENOMIC DNA]</scope>
    <source>
        <strain evidence="3 4">SWB007</strain>
    </source>
</reference>
<feature type="chain" id="PRO_5015462734" description="Lipoprotein" evidence="2">
    <location>
        <begin position="25"/>
        <end position="221"/>
    </location>
</feature>
<organism evidence="3 4">
    <name type="scientific">Enhygromyxa salina</name>
    <dbReference type="NCBI Taxonomy" id="215803"/>
    <lineage>
        <taxon>Bacteria</taxon>
        <taxon>Pseudomonadati</taxon>
        <taxon>Myxococcota</taxon>
        <taxon>Polyangia</taxon>
        <taxon>Nannocystales</taxon>
        <taxon>Nannocystaceae</taxon>
        <taxon>Enhygromyxa</taxon>
    </lineage>
</organism>
<dbReference type="EMBL" id="PVNL01000048">
    <property type="protein sequence ID" value="PRQ07867.1"/>
    <property type="molecule type" value="Genomic_DNA"/>
</dbReference>
<evidence type="ECO:0000313" key="4">
    <source>
        <dbReference type="Proteomes" id="UP000238823"/>
    </source>
</evidence>
<dbReference type="AlphaFoldDB" id="A0A2S9YS03"/>
<evidence type="ECO:0008006" key="5">
    <source>
        <dbReference type="Google" id="ProtNLM"/>
    </source>
</evidence>
<evidence type="ECO:0000256" key="2">
    <source>
        <dbReference type="SAM" id="SignalP"/>
    </source>
</evidence>
<name>A0A2S9YS03_9BACT</name>